<feature type="transmembrane region" description="Helical" evidence="1">
    <location>
        <begin position="27"/>
        <end position="56"/>
    </location>
</feature>
<dbReference type="STRING" id="1760988.SAMN02949497_3135"/>
<protein>
    <recommendedName>
        <fullName evidence="4">DUF2878 domain-containing protein</fullName>
    </recommendedName>
</protein>
<feature type="transmembrane region" description="Helical" evidence="1">
    <location>
        <begin position="68"/>
        <end position="93"/>
    </location>
</feature>
<organism evidence="2 3">
    <name type="scientific">Methylomagnum ishizawai</name>
    <dbReference type="NCBI Taxonomy" id="1760988"/>
    <lineage>
        <taxon>Bacteria</taxon>
        <taxon>Pseudomonadati</taxon>
        <taxon>Pseudomonadota</taxon>
        <taxon>Gammaproteobacteria</taxon>
        <taxon>Methylococcales</taxon>
        <taxon>Methylococcaceae</taxon>
        <taxon>Methylomagnum</taxon>
    </lineage>
</organism>
<sequence length="193" mass="19953">MAVHPQFLQSAGTARTGIFSNLAFFQAGWTACVLGAVAGHPWSGIFLALLIAVAHIVQAARPGGELRLVATTTLLGALWNSALQDAGLVIFAGDDSAEWLAPTWTLALAMLSATTLNVALRRLRHQPWLGALLGATAVPLAYLAGGGLGAITLPYPEIAVGILGLGGMALLPLLLRLARHCDDTPLPLPAKLG</sequence>
<dbReference type="AlphaFoldDB" id="A0A1Y6CZJ1"/>
<reference evidence="2 3" key="1">
    <citation type="submission" date="2016-12" db="EMBL/GenBank/DDBJ databases">
        <authorList>
            <person name="Song W.-J."/>
            <person name="Kurnit D.M."/>
        </authorList>
    </citation>
    <scope>NUCLEOTIDE SEQUENCE [LARGE SCALE GENOMIC DNA]</scope>
    <source>
        <strain evidence="2 3">175</strain>
    </source>
</reference>
<keyword evidence="1" id="KW-0472">Membrane</keyword>
<evidence type="ECO:0000256" key="1">
    <source>
        <dbReference type="SAM" id="Phobius"/>
    </source>
</evidence>
<evidence type="ECO:0000313" key="3">
    <source>
        <dbReference type="Proteomes" id="UP000192923"/>
    </source>
</evidence>
<keyword evidence="3" id="KW-1185">Reference proteome</keyword>
<dbReference type="Pfam" id="PF11086">
    <property type="entry name" value="DUF2878"/>
    <property type="match status" value="1"/>
</dbReference>
<keyword evidence="1" id="KW-1133">Transmembrane helix</keyword>
<dbReference type="OrthoDB" id="21939at2"/>
<accession>A0A1Y6CZJ1</accession>
<evidence type="ECO:0008006" key="4">
    <source>
        <dbReference type="Google" id="ProtNLM"/>
    </source>
</evidence>
<dbReference type="InterPro" id="IPR021306">
    <property type="entry name" value="DUF2878"/>
</dbReference>
<dbReference type="Proteomes" id="UP000192923">
    <property type="component" value="Unassembled WGS sequence"/>
</dbReference>
<feature type="transmembrane region" description="Helical" evidence="1">
    <location>
        <begin position="158"/>
        <end position="178"/>
    </location>
</feature>
<gene>
    <name evidence="2" type="ORF">SAMN02949497_3135</name>
</gene>
<proteinExistence type="predicted"/>
<feature type="transmembrane region" description="Helical" evidence="1">
    <location>
        <begin position="99"/>
        <end position="120"/>
    </location>
</feature>
<dbReference type="RefSeq" id="WP_085214251.1">
    <property type="nucleotide sequence ID" value="NZ_FXAM01000001.1"/>
</dbReference>
<keyword evidence="1" id="KW-0812">Transmembrane</keyword>
<name>A0A1Y6CZJ1_9GAMM</name>
<feature type="transmembrane region" description="Helical" evidence="1">
    <location>
        <begin position="132"/>
        <end position="152"/>
    </location>
</feature>
<evidence type="ECO:0000313" key="2">
    <source>
        <dbReference type="EMBL" id="SMF95761.1"/>
    </source>
</evidence>
<dbReference type="EMBL" id="FXAM01000001">
    <property type="protein sequence ID" value="SMF95761.1"/>
    <property type="molecule type" value="Genomic_DNA"/>
</dbReference>